<dbReference type="PANTHER" id="PTHR47784">
    <property type="entry name" value="STEROL UPTAKE CONTROL PROTEIN 2"/>
    <property type="match status" value="1"/>
</dbReference>
<dbReference type="Proteomes" id="UP000184330">
    <property type="component" value="Unassembled WGS sequence"/>
</dbReference>
<evidence type="ECO:0000256" key="1">
    <source>
        <dbReference type="ARBA" id="ARBA00023242"/>
    </source>
</evidence>
<feature type="region of interest" description="Disordered" evidence="2">
    <location>
        <begin position="35"/>
        <end position="74"/>
    </location>
</feature>
<dbReference type="InterPro" id="IPR053157">
    <property type="entry name" value="Sterol_Uptake_Regulator"/>
</dbReference>
<dbReference type="CDD" id="cd00067">
    <property type="entry name" value="GAL4"/>
    <property type="match status" value="1"/>
</dbReference>
<dbReference type="GO" id="GO:0001228">
    <property type="term" value="F:DNA-binding transcription activator activity, RNA polymerase II-specific"/>
    <property type="evidence" value="ECO:0007669"/>
    <property type="project" value="TreeGrafter"/>
</dbReference>
<proteinExistence type="predicted"/>
<dbReference type="OrthoDB" id="416217at2759"/>
<accession>A0A1L7XC49</accession>
<dbReference type="Pfam" id="PF00172">
    <property type="entry name" value="Zn_clus"/>
    <property type="match status" value="1"/>
</dbReference>
<dbReference type="EMBL" id="FJOG01000021">
    <property type="protein sequence ID" value="CZR62609.1"/>
    <property type="molecule type" value="Genomic_DNA"/>
</dbReference>
<dbReference type="PANTHER" id="PTHR47784:SF7">
    <property type="entry name" value="ZN(II)2CYS6 TRANSCRIPTION FACTOR (EUROFUNG)"/>
    <property type="match status" value="1"/>
</dbReference>
<dbReference type="Gene3D" id="4.10.240.10">
    <property type="entry name" value="Zn(2)-C6 fungal-type DNA-binding domain"/>
    <property type="match status" value="1"/>
</dbReference>
<sequence length="535" mass="59981">MSDDYLIEYRKLRDEFRRAQNGGCANVDKSLNMAAFDGSWPTPGSDEDSPPELLRSNLMSKSSDESSTTPPEDEFETFAGVESNSIRNAFTTAAFALGASVREAEGASHCADTPSSEVYPEHRPRKGHKKSRGGCFNCKKRKIKCQENQPACHNCSRKKLKCEYPAPKTLSALRSSFLYSPNPVTSVNLQSTPTVFTLTDMRLFHHYLLDAYPHLPVGNDSAWLSQVPLIAHHNQYLMHAILGAAASHLELITGDDLSSVALHHRVRAIQGSSEALTQKNRAGSDGDALLAACYLLTFQSSYMKDGIPEFFQFVRGCSLVSNQLRDEKLPMAFFLTAQDHFEFMEKRLANLPVINSELLDGAERSLSALPPIFELPVHFTFHERIIETIAALRTSSLQGYFKFIKIYQSINLLDNQAFTDFSDPTNTISRILIAHFFAIQLMMLPILDREWAGRTKTTPCRMNLDWVARINESLPAHMKHYVDWPTAVADAVLEELTGVHVTIPRISILRKKEGLSKDVVLGWNLKRSSSQRPMI</sequence>
<dbReference type="InterPro" id="IPR036864">
    <property type="entry name" value="Zn2-C6_fun-type_DNA-bd_sf"/>
</dbReference>
<gene>
    <name evidence="4" type="ORF">PAC_12506</name>
</gene>
<organism evidence="4 5">
    <name type="scientific">Phialocephala subalpina</name>
    <dbReference type="NCBI Taxonomy" id="576137"/>
    <lineage>
        <taxon>Eukaryota</taxon>
        <taxon>Fungi</taxon>
        <taxon>Dikarya</taxon>
        <taxon>Ascomycota</taxon>
        <taxon>Pezizomycotina</taxon>
        <taxon>Leotiomycetes</taxon>
        <taxon>Helotiales</taxon>
        <taxon>Mollisiaceae</taxon>
        <taxon>Phialocephala</taxon>
        <taxon>Phialocephala fortinii species complex</taxon>
    </lineage>
</organism>
<name>A0A1L7XC49_9HELO</name>
<dbReference type="SUPFAM" id="SSF57701">
    <property type="entry name" value="Zn2/Cys6 DNA-binding domain"/>
    <property type="match status" value="1"/>
</dbReference>
<dbReference type="PROSITE" id="PS50048">
    <property type="entry name" value="ZN2_CY6_FUNGAL_2"/>
    <property type="match status" value="1"/>
</dbReference>
<dbReference type="AlphaFoldDB" id="A0A1L7XC49"/>
<feature type="domain" description="Zn(2)-C6 fungal-type" evidence="3">
    <location>
        <begin position="134"/>
        <end position="164"/>
    </location>
</feature>
<dbReference type="PROSITE" id="PS00463">
    <property type="entry name" value="ZN2_CY6_FUNGAL_1"/>
    <property type="match status" value="1"/>
</dbReference>
<keyword evidence="1" id="KW-0539">Nucleus</keyword>
<dbReference type="STRING" id="576137.A0A1L7XC49"/>
<evidence type="ECO:0000313" key="4">
    <source>
        <dbReference type="EMBL" id="CZR62609.1"/>
    </source>
</evidence>
<evidence type="ECO:0000256" key="2">
    <source>
        <dbReference type="SAM" id="MobiDB-lite"/>
    </source>
</evidence>
<keyword evidence="5" id="KW-1185">Reference proteome</keyword>
<dbReference type="InterPro" id="IPR021858">
    <property type="entry name" value="Fun_TF"/>
</dbReference>
<dbReference type="Pfam" id="PF11951">
    <property type="entry name" value="Fungal_trans_2"/>
    <property type="match status" value="1"/>
</dbReference>
<dbReference type="SMART" id="SM00066">
    <property type="entry name" value="GAL4"/>
    <property type="match status" value="1"/>
</dbReference>
<evidence type="ECO:0000259" key="3">
    <source>
        <dbReference type="PROSITE" id="PS50048"/>
    </source>
</evidence>
<dbReference type="PRINTS" id="PR00755">
    <property type="entry name" value="AFLATOXINBRP"/>
</dbReference>
<dbReference type="GO" id="GO:0008270">
    <property type="term" value="F:zinc ion binding"/>
    <property type="evidence" value="ECO:0007669"/>
    <property type="project" value="InterPro"/>
</dbReference>
<protein>
    <recommendedName>
        <fullName evidence="3">Zn(2)-C6 fungal-type domain-containing protein</fullName>
    </recommendedName>
</protein>
<dbReference type="InterPro" id="IPR001138">
    <property type="entry name" value="Zn2Cys6_DnaBD"/>
</dbReference>
<evidence type="ECO:0000313" key="5">
    <source>
        <dbReference type="Proteomes" id="UP000184330"/>
    </source>
</evidence>
<feature type="compositionally biased region" description="Polar residues" evidence="2">
    <location>
        <begin position="57"/>
        <end position="70"/>
    </location>
</feature>
<reference evidence="4 5" key="1">
    <citation type="submission" date="2016-03" db="EMBL/GenBank/DDBJ databases">
        <authorList>
            <person name="Ploux O."/>
        </authorList>
    </citation>
    <scope>NUCLEOTIDE SEQUENCE [LARGE SCALE GENOMIC DNA]</scope>
    <source>
        <strain evidence="4 5">UAMH 11012</strain>
    </source>
</reference>